<proteinExistence type="predicted"/>
<dbReference type="GO" id="GO:0016020">
    <property type="term" value="C:membrane"/>
    <property type="evidence" value="ECO:0007669"/>
    <property type="project" value="UniProtKB-SubCell"/>
</dbReference>
<comment type="caution">
    <text evidence="7">The sequence shown here is derived from an EMBL/GenBank/DDBJ whole genome shotgun (WGS) entry which is preliminary data.</text>
</comment>
<feature type="domain" description="Peptidase S54 rhomboid" evidence="6">
    <location>
        <begin position="50"/>
        <end position="183"/>
    </location>
</feature>
<sequence>MKRIQYNSPVILTFFFLSLAALVLDRLTGGWTNFYLFSVYRSPISPLFFVRLLGHVLGHAGWDHFLGNMLLLLVVGPPLEEKYGSSTLLMGIVLTAAVSGLLQCLFFPGVALLGASGIVFMLIMLSSLAGMRAGSIPITLILVAVLYLGQEVYSILFVQDNVANFMHLVGGACGTAFGFLAARKKL</sequence>
<feature type="transmembrane region" description="Helical" evidence="5">
    <location>
        <begin position="112"/>
        <end position="131"/>
    </location>
</feature>
<reference evidence="7 8" key="1">
    <citation type="submission" date="2007-04" db="EMBL/GenBank/DDBJ databases">
        <authorList>
            <person name="Fulton L."/>
            <person name="Clifton S."/>
            <person name="Fulton B."/>
            <person name="Xu J."/>
            <person name="Minx P."/>
            <person name="Pepin K.H."/>
            <person name="Johnson M."/>
            <person name="Thiruvilangam P."/>
            <person name="Bhonagiri V."/>
            <person name="Nash W.E."/>
            <person name="Mardis E.R."/>
            <person name="Wilson R.K."/>
        </authorList>
    </citation>
    <scope>NUCLEOTIDE SEQUENCE [LARGE SCALE GENOMIC DNA]</scope>
    <source>
        <strain evidence="7 8">ATCC 29799</strain>
    </source>
</reference>
<dbReference type="Pfam" id="PF01694">
    <property type="entry name" value="Rhomboid"/>
    <property type="match status" value="1"/>
</dbReference>
<dbReference type="GO" id="GO:0004252">
    <property type="term" value="F:serine-type endopeptidase activity"/>
    <property type="evidence" value="ECO:0007669"/>
    <property type="project" value="InterPro"/>
</dbReference>
<dbReference type="EC" id="3.4.21.-" evidence="7"/>
<dbReference type="Proteomes" id="UP000003639">
    <property type="component" value="Unassembled WGS sequence"/>
</dbReference>
<keyword evidence="4 5" id="KW-0472">Membrane</keyword>
<dbReference type="OrthoDB" id="5419261at2"/>
<evidence type="ECO:0000256" key="4">
    <source>
        <dbReference type="ARBA" id="ARBA00023136"/>
    </source>
</evidence>
<evidence type="ECO:0000256" key="3">
    <source>
        <dbReference type="ARBA" id="ARBA00022989"/>
    </source>
</evidence>
<dbReference type="eggNOG" id="COG0705">
    <property type="taxonomic scope" value="Bacteria"/>
</dbReference>
<evidence type="ECO:0000256" key="5">
    <source>
        <dbReference type="SAM" id="Phobius"/>
    </source>
</evidence>
<keyword evidence="2 5" id="KW-0812">Transmembrane</keyword>
<gene>
    <name evidence="7" type="ORF">BACCAP_00220</name>
</gene>
<feature type="transmembrane region" description="Helical" evidence="5">
    <location>
        <begin position="138"/>
        <end position="158"/>
    </location>
</feature>
<keyword evidence="7" id="KW-0378">Hydrolase</keyword>
<evidence type="ECO:0000313" key="8">
    <source>
        <dbReference type="Proteomes" id="UP000003639"/>
    </source>
</evidence>
<comment type="subcellular location">
    <subcellularLocation>
        <location evidence="1">Membrane</location>
        <topology evidence="1">Multi-pass membrane protein</topology>
    </subcellularLocation>
</comment>
<keyword evidence="8" id="KW-1185">Reference proteome</keyword>
<dbReference type="InterPro" id="IPR022764">
    <property type="entry name" value="Peptidase_S54_rhomboid_dom"/>
</dbReference>
<dbReference type="AlphaFoldDB" id="A6NPV3"/>
<feature type="transmembrane region" description="Helical" evidence="5">
    <location>
        <begin position="164"/>
        <end position="182"/>
    </location>
</feature>
<reference evidence="7 8" key="2">
    <citation type="submission" date="2007-06" db="EMBL/GenBank/DDBJ databases">
        <title>Draft genome sequence of Pseudoflavonifractor capillosus ATCC 29799.</title>
        <authorList>
            <person name="Sudarsanam P."/>
            <person name="Ley R."/>
            <person name="Guruge J."/>
            <person name="Turnbaugh P.J."/>
            <person name="Mahowald M."/>
            <person name="Liep D."/>
            <person name="Gordon J."/>
        </authorList>
    </citation>
    <scope>NUCLEOTIDE SEQUENCE [LARGE SCALE GENOMIC DNA]</scope>
    <source>
        <strain evidence="7 8">ATCC 29799</strain>
    </source>
</reference>
<evidence type="ECO:0000313" key="7">
    <source>
        <dbReference type="EMBL" id="EDN01878.1"/>
    </source>
</evidence>
<keyword evidence="3 5" id="KW-1133">Transmembrane helix</keyword>
<dbReference type="SUPFAM" id="SSF144091">
    <property type="entry name" value="Rhomboid-like"/>
    <property type="match status" value="1"/>
</dbReference>
<evidence type="ECO:0000259" key="6">
    <source>
        <dbReference type="Pfam" id="PF01694"/>
    </source>
</evidence>
<dbReference type="RefSeq" id="WP_006570784.1">
    <property type="nucleotide sequence ID" value="NZ_AAXG02000002.1"/>
</dbReference>
<protein>
    <submittedName>
        <fullName evidence="7">Peptidase, S54 family</fullName>
        <ecNumber evidence="7">3.4.21.-</ecNumber>
    </submittedName>
</protein>
<dbReference type="Gene3D" id="1.20.1540.10">
    <property type="entry name" value="Rhomboid-like"/>
    <property type="match status" value="1"/>
</dbReference>
<dbReference type="EMBL" id="AAXG02000002">
    <property type="protein sequence ID" value="EDN01878.1"/>
    <property type="molecule type" value="Genomic_DNA"/>
</dbReference>
<accession>A6NPV3</accession>
<feature type="transmembrane region" description="Helical" evidence="5">
    <location>
        <begin position="87"/>
        <end position="106"/>
    </location>
</feature>
<name>A6NPV3_9FIRM</name>
<evidence type="ECO:0000256" key="1">
    <source>
        <dbReference type="ARBA" id="ARBA00004141"/>
    </source>
</evidence>
<dbReference type="InterPro" id="IPR035952">
    <property type="entry name" value="Rhomboid-like_sf"/>
</dbReference>
<organism evidence="7 8">
    <name type="scientific">Pseudoflavonifractor capillosus ATCC 29799</name>
    <dbReference type="NCBI Taxonomy" id="411467"/>
    <lineage>
        <taxon>Bacteria</taxon>
        <taxon>Bacillati</taxon>
        <taxon>Bacillota</taxon>
        <taxon>Clostridia</taxon>
        <taxon>Eubacteriales</taxon>
        <taxon>Oscillospiraceae</taxon>
        <taxon>Pseudoflavonifractor</taxon>
    </lineage>
</organism>
<dbReference type="STRING" id="411467.BACCAP_00220"/>
<evidence type="ECO:0000256" key="2">
    <source>
        <dbReference type="ARBA" id="ARBA00022692"/>
    </source>
</evidence>
<dbReference type="PANTHER" id="PTHR43066">
    <property type="entry name" value="RHOMBOID-RELATED PROTEIN"/>
    <property type="match status" value="1"/>
</dbReference>